<dbReference type="HOGENOM" id="CLU_3232833_0_0_6"/>
<accession>A0A0H2VBN6</accession>
<keyword evidence="2" id="KW-1185">Reference proteome</keyword>
<evidence type="ECO:0000313" key="1">
    <source>
        <dbReference type="EMBL" id="AAN81367.1"/>
    </source>
</evidence>
<dbReference type="AlphaFoldDB" id="A0A0H2VBN6"/>
<evidence type="ECO:0000313" key="2">
    <source>
        <dbReference type="Proteomes" id="UP000001410"/>
    </source>
</evidence>
<dbReference type="KEGG" id="ecc:c2917"/>
<reference evidence="1 2" key="1">
    <citation type="journal article" date="2002" name="Proc. Natl. Acad. Sci. U.S.A.">
        <title>Extensive mosaic structure revealed by the complete genome sequence of uropathogenic Escherichia coli.</title>
        <authorList>
            <person name="Welch R.A."/>
            <person name="Burland V."/>
            <person name="Plunkett G.III."/>
            <person name="Redford P."/>
            <person name="Roesch P."/>
            <person name="Rasko D."/>
            <person name="Buckles E.L."/>
            <person name="Liou S.R."/>
            <person name="Boutin A."/>
            <person name="Hackett J."/>
            <person name="Stroud D."/>
            <person name="Mayhew G.F."/>
            <person name="Rose D.J."/>
            <person name="Zhou S."/>
            <person name="Schwartz D.C."/>
            <person name="Perna N.T."/>
            <person name="Mobley H.L."/>
            <person name="Donnenberg M.S."/>
            <person name="Blattner F.R."/>
        </authorList>
    </citation>
    <scope>NUCLEOTIDE SEQUENCE [LARGE SCALE GENOMIC DNA]</scope>
    <source>
        <strain evidence="2">CFT073 / ATCC 700928 / UPEC</strain>
    </source>
</reference>
<gene>
    <name evidence="1" type="ordered locus">c2917</name>
</gene>
<dbReference type="STRING" id="199310.c2917"/>
<name>A0A0H2VBN6_ECOL6</name>
<protein>
    <submittedName>
        <fullName evidence="1">Uncharacterized protein</fullName>
    </submittedName>
</protein>
<dbReference type="Proteomes" id="UP000001410">
    <property type="component" value="Chromosome"/>
</dbReference>
<organism evidence="1 2">
    <name type="scientific">Escherichia coli O6:H1 (strain CFT073 / ATCC 700928 / UPEC)</name>
    <dbReference type="NCBI Taxonomy" id="199310"/>
    <lineage>
        <taxon>Bacteria</taxon>
        <taxon>Pseudomonadati</taxon>
        <taxon>Pseudomonadota</taxon>
        <taxon>Gammaproteobacteria</taxon>
        <taxon>Enterobacterales</taxon>
        <taxon>Enterobacteriaceae</taxon>
        <taxon>Escherichia</taxon>
    </lineage>
</organism>
<proteinExistence type="predicted"/>
<dbReference type="EMBL" id="AE014075">
    <property type="protein sequence ID" value="AAN81367.1"/>
    <property type="molecule type" value="Genomic_DNA"/>
</dbReference>
<sequence length="43" mass="4644">MAASLGRPGATVNLRKLWLTLALNVALRALIVSRPTFLTLPLN</sequence>